<gene>
    <name evidence="1" type="ORF">UFOVP715_25</name>
</gene>
<evidence type="ECO:0008006" key="2">
    <source>
        <dbReference type="Google" id="ProtNLM"/>
    </source>
</evidence>
<sequence>MSYIIASLPPLKCFVRREFLYNHTKGHGELEPAIWVSIKALRGQVFRIESLLPNYGALYDKLPLHAYVWREDFWTAEDHVYLPIDHLQLWDCMGYRFTVCEKIGLRNLGVKFLGKDKQWHHGKYLFTVDFCADGMDADTGFTEQAEEHKSFNFIKLDNGQFATQPNNRCLWYDQSLIPAEVKFPDFQAAKDFYTVDGSRKWSAGDDWFYDIQERKA</sequence>
<organism evidence="1">
    <name type="scientific">uncultured Caudovirales phage</name>
    <dbReference type="NCBI Taxonomy" id="2100421"/>
    <lineage>
        <taxon>Viruses</taxon>
        <taxon>Duplodnaviria</taxon>
        <taxon>Heunggongvirae</taxon>
        <taxon>Uroviricota</taxon>
        <taxon>Caudoviricetes</taxon>
        <taxon>Peduoviridae</taxon>
        <taxon>Maltschvirus</taxon>
        <taxon>Maltschvirus maltsch</taxon>
    </lineage>
</organism>
<accession>A0A6J5NPB9</accession>
<protein>
    <recommendedName>
        <fullName evidence="2">Phosphoribosylaminoimidazole synthetase</fullName>
    </recommendedName>
</protein>
<dbReference type="EMBL" id="LR796687">
    <property type="protein sequence ID" value="CAB4159596.1"/>
    <property type="molecule type" value="Genomic_DNA"/>
</dbReference>
<evidence type="ECO:0000313" key="1">
    <source>
        <dbReference type="EMBL" id="CAB4159596.1"/>
    </source>
</evidence>
<name>A0A6J5NPB9_9CAUD</name>
<reference evidence="1" key="1">
    <citation type="submission" date="2020-04" db="EMBL/GenBank/DDBJ databases">
        <authorList>
            <person name="Chiriac C."/>
            <person name="Salcher M."/>
            <person name="Ghai R."/>
            <person name="Kavagutti S V."/>
        </authorList>
    </citation>
    <scope>NUCLEOTIDE SEQUENCE</scope>
</reference>
<proteinExistence type="predicted"/>